<protein>
    <submittedName>
        <fullName evidence="1">Uncharacterized protein</fullName>
    </submittedName>
</protein>
<organism evidence="1 2">
    <name type="scientific">Trichonephila clavata</name>
    <name type="common">Joro spider</name>
    <name type="synonym">Nephila clavata</name>
    <dbReference type="NCBI Taxonomy" id="2740835"/>
    <lineage>
        <taxon>Eukaryota</taxon>
        <taxon>Metazoa</taxon>
        <taxon>Ecdysozoa</taxon>
        <taxon>Arthropoda</taxon>
        <taxon>Chelicerata</taxon>
        <taxon>Arachnida</taxon>
        <taxon>Araneae</taxon>
        <taxon>Araneomorphae</taxon>
        <taxon>Entelegynae</taxon>
        <taxon>Araneoidea</taxon>
        <taxon>Nephilidae</taxon>
        <taxon>Trichonephila</taxon>
    </lineage>
</organism>
<gene>
    <name evidence="1" type="primary">AVEN_215462_1</name>
    <name evidence="1" type="ORF">TNCT_193851</name>
</gene>
<sequence length="73" mass="8404">MTLSHYHRLIPRYGPAADFDLPIHSWNCMGHTHCKHGQTGTIEERALSFQRDSSVGYMMRPDVRCGTVWSVEQ</sequence>
<dbReference type="Proteomes" id="UP000887116">
    <property type="component" value="Unassembled WGS sequence"/>
</dbReference>
<proteinExistence type="predicted"/>
<dbReference type="OrthoDB" id="6433774at2759"/>
<dbReference type="EMBL" id="BMAO01028638">
    <property type="protein sequence ID" value="GFR26186.1"/>
    <property type="molecule type" value="Genomic_DNA"/>
</dbReference>
<dbReference type="AlphaFoldDB" id="A0A8X6LX59"/>
<comment type="caution">
    <text evidence="1">The sequence shown here is derived from an EMBL/GenBank/DDBJ whole genome shotgun (WGS) entry which is preliminary data.</text>
</comment>
<accession>A0A8X6LX59</accession>
<keyword evidence="2" id="KW-1185">Reference proteome</keyword>
<reference evidence="1" key="1">
    <citation type="submission" date="2020-07" db="EMBL/GenBank/DDBJ databases">
        <title>Multicomponent nature underlies the extraordinary mechanical properties of spider dragline silk.</title>
        <authorList>
            <person name="Kono N."/>
            <person name="Nakamura H."/>
            <person name="Mori M."/>
            <person name="Yoshida Y."/>
            <person name="Ohtoshi R."/>
            <person name="Malay A.D."/>
            <person name="Moran D.A.P."/>
            <person name="Tomita M."/>
            <person name="Numata K."/>
            <person name="Arakawa K."/>
        </authorList>
    </citation>
    <scope>NUCLEOTIDE SEQUENCE</scope>
</reference>
<evidence type="ECO:0000313" key="1">
    <source>
        <dbReference type="EMBL" id="GFR26186.1"/>
    </source>
</evidence>
<evidence type="ECO:0000313" key="2">
    <source>
        <dbReference type="Proteomes" id="UP000887116"/>
    </source>
</evidence>
<name>A0A8X6LX59_TRICU</name>